<gene>
    <name evidence="4" type="ORF">DFQ03_3469</name>
</gene>
<dbReference type="Gene3D" id="3.40.50.2300">
    <property type="match status" value="1"/>
</dbReference>
<dbReference type="OrthoDB" id="673128at2"/>
<comment type="caution">
    <text evidence="4">The sequence shown here is derived from an EMBL/GenBank/DDBJ whole genome shotgun (WGS) entry which is preliminary data.</text>
</comment>
<proteinExistence type="predicted"/>
<keyword evidence="5" id="KW-1185">Reference proteome</keyword>
<protein>
    <submittedName>
        <fullName evidence="4">CheY-like chemotaxis protein</fullName>
    </submittedName>
</protein>
<evidence type="ECO:0000259" key="3">
    <source>
        <dbReference type="PROSITE" id="PS50110"/>
    </source>
</evidence>
<dbReference type="SMART" id="SM00448">
    <property type="entry name" value="REC"/>
    <property type="match status" value="1"/>
</dbReference>
<dbReference type="Proteomes" id="UP000295274">
    <property type="component" value="Unassembled WGS sequence"/>
</dbReference>
<dbReference type="EMBL" id="SNZW01000018">
    <property type="protein sequence ID" value="TDS12080.1"/>
    <property type="molecule type" value="Genomic_DNA"/>
</dbReference>
<evidence type="ECO:0000256" key="1">
    <source>
        <dbReference type="ARBA" id="ARBA00022553"/>
    </source>
</evidence>
<dbReference type="PANTHER" id="PTHR44591:SF3">
    <property type="entry name" value="RESPONSE REGULATORY DOMAIN-CONTAINING PROTEIN"/>
    <property type="match status" value="1"/>
</dbReference>
<organism evidence="4 5">
    <name type="scientific">Maribacter caenipelagi</name>
    <dbReference type="NCBI Taxonomy" id="1447781"/>
    <lineage>
        <taxon>Bacteria</taxon>
        <taxon>Pseudomonadati</taxon>
        <taxon>Bacteroidota</taxon>
        <taxon>Flavobacteriia</taxon>
        <taxon>Flavobacteriales</taxon>
        <taxon>Flavobacteriaceae</taxon>
        <taxon>Maribacter</taxon>
    </lineage>
</organism>
<dbReference type="AlphaFoldDB" id="A0A4R7CV87"/>
<evidence type="ECO:0000313" key="4">
    <source>
        <dbReference type="EMBL" id="TDS12080.1"/>
    </source>
</evidence>
<sequence>MKSIIENILLVDDSRAVSFVYDYTIKRIDAKINTVIKTNGLNAFEYLRQLNYNSQDPPNIIILDINMPVMNGWGFMEHYDKLPLHFKQQSMVIIGSSSSNIDDIQMAKENENVHDYLIKPIDIEQVFEKYQKLLSKQFKETA</sequence>
<feature type="domain" description="Response regulatory" evidence="3">
    <location>
        <begin position="7"/>
        <end position="134"/>
    </location>
</feature>
<dbReference type="InterPro" id="IPR011006">
    <property type="entry name" value="CheY-like_superfamily"/>
</dbReference>
<dbReference type="GO" id="GO:0000160">
    <property type="term" value="P:phosphorelay signal transduction system"/>
    <property type="evidence" value="ECO:0007669"/>
    <property type="project" value="InterPro"/>
</dbReference>
<evidence type="ECO:0000256" key="2">
    <source>
        <dbReference type="PROSITE-ProRule" id="PRU00169"/>
    </source>
</evidence>
<keyword evidence="1 2" id="KW-0597">Phosphoprotein</keyword>
<dbReference type="InterPro" id="IPR050595">
    <property type="entry name" value="Bact_response_regulator"/>
</dbReference>
<name>A0A4R7CV87_9FLAO</name>
<dbReference type="Pfam" id="PF00072">
    <property type="entry name" value="Response_reg"/>
    <property type="match status" value="1"/>
</dbReference>
<feature type="modified residue" description="4-aspartylphosphate" evidence="2">
    <location>
        <position position="64"/>
    </location>
</feature>
<reference evidence="4 5" key="1">
    <citation type="submission" date="2019-03" db="EMBL/GenBank/DDBJ databases">
        <title>Genomic Encyclopedia of Type Strains, Phase III (KMG-III): the genomes of soil and plant-associated and newly described type strains.</title>
        <authorList>
            <person name="Whitman W."/>
        </authorList>
    </citation>
    <scope>NUCLEOTIDE SEQUENCE [LARGE SCALE GENOMIC DNA]</scope>
    <source>
        <strain evidence="4 5">CECT 8455</strain>
    </source>
</reference>
<dbReference type="PANTHER" id="PTHR44591">
    <property type="entry name" value="STRESS RESPONSE REGULATOR PROTEIN 1"/>
    <property type="match status" value="1"/>
</dbReference>
<dbReference type="SUPFAM" id="SSF52172">
    <property type="entry name" value="CheY-like"/>
    <property type="match status" value="1"/>
</dbReference>
<accession>A0A4R7CV87</accession>
<dbReference type="PROSITE" id="PS50110">
    <property type="entry name" value="RESPONSE_REGULATORY"/>
    <property type="match status" value="1"/>
</dbReference>
<dbReference type="InterPro" id="IPR001789">
    <property type="entry name" value="Sig_transdc_resp-reg_receiver"/>
</dbReference>
<dbReference type="RefSeq" id="WP_133674421.1">
    <property type="nucleotide sequence ID" value="NZ_SNZW01000018.1"/>
</dbReference>
<evidence type="ECO:0000313" key="5">
    <source>
        <dbReference type="Proteomes" id="UP000295274"/>
    </source>
</evidence>